<dbReference type="PANTHER" id="PTHR36115">
    <property type="entry name" value="PROLINE-RICH ANTIGEN HOMOLOG-RELATED"/>
    <property type="match status" value="1"/>
</dbReference>
<dbReference type="Proteomes" id="UP000746595">
    <property type="component" value="Unassembled WGS sequence"/>
</dbReference>
<dbReference type="InterPro" id="IPR010432">
    <property type="entry name" value="RDD"/>
</dbReference>
<evidence type="ECO:0000256" key="5">
    <source>
        <dbReference type="ARBA" id="ARBA00022989"/>
    </source>
</evidence>
<evidence type="ECO:0000313" key="11">
    <source>
        <dbReference type="Proteomes" id="UP000746595"/>
    </source>
</evidence>
<evidence type="ECO:0000256" key="3">
    <source>
        <dbReference type="ARBA" id="ARBA00022553"/>
    </source>
</evidence>
<keyword evidence="11" id="KW-1185">Reference proteome</keyword>
<keyword evidence="5 7" id="KW-1133">Transmembrane helix</keyword>
<dbReference type="PANTHER" id="PTHR36115:SF4">
    <property type="entry name" value="MEMBRANE PROTEIN"/>
    <property type="match status" value="1"/>
</dbReference>
<dbReference type="RefSeq" id="WP_168152533.1">
    <property type="nucleotide sequence ID" value="NZ_JAAWVT010000006.1"/>
</dbReference>
<dbReference type="EMBL" id="JAAWVT010000006">
    <property type="protein sequence ID" value="NKG21699.1"/>
    <property type="molecule type" value="Genomic_DNA"/>
</dbReference>
<comment type="caution">
    <text evidence="10">The sequence shown here is derived from an EMBL/GenBank/DDBJ whole genome shotgun (WGS) entry which is preliminary data.</text>
</comment>
<keyword evidence="6 7" id="KW-0472">Membrane</keyword>
<feature type="transmembrane region" description="Helical" evidence="7">
    <location>
        <begin position="25"/>
        <end position="50"/>
    </location>
</feature>
<feature type="transmembrane region" description="Helical" evidence="7">
    <location>
        <begin position="57"/>
        <end position="80"/>
    </location>
</feature>
<dbReference type="CDD" id="cd00060">
    <property type="entry name" value="FHA"/>
    <property type="match status" value="1"/>
</dbReference>
<evidence type="ECO:0000313" key="10">
    <source>
        <dbReference type="EMBL" id="NKG21699.1"/>
    </source>
</evidence>
<keyword evidence="4 7" id="KW-0812">Transmembrane</keyword>
<sequence length="347" mass="37313">MDAVAFSLAKAHELGMRPANARLRVWSYVIDYAVSLAALLPAGIGYLIYLVTKQYSVVPLVLSGTSALLLVVYLIVLLSLNSRKGSSPGKAAMRLRAVRLADFAAPGFPRVFGAALVFLASHLVPVFGPVLLLLSCLFDRQHRRGWLDKLTGSYVLDLRSGIDSTNERVLARAEYLLTRPDRDNSEHLPKLGTLTHGASVEEAALPPRPRSSAGIVGARNSDWHAAAGSGTQVVRRAALAFDDGSYVPVPETGLIGRAPVAESADPRTLLIPLKDPERLLSKTHLSFGSDGADVWIMDLASSNGTQVTPASGRPHNVPAHTRALLNDGDIVQVGSRTFRITFQETEK</sequence>
<feature type="domain" description="RDD" evidence="9">
    <location>
        <begin position="19"/>
        <end position="151"/>
    </location>
</feature>
<organism evidence="10 11">
    <name type="scientific">Paeniglutamicibacter terrestris</name>
    <dbReference type="NCBI Taxonomy" id="2723403"/>
    <lineage>
        <taxon>Bacteria</taxon>
        <taxon>Bacillati</taxon>
        <taxon>Actinomycetota</taxon>
        <taxon>Actinomycetes</taxon>
        <taxon>Micrococcales</taxon>
        <taxon>Micrococcaceae</taxon>
        <taxon>Paeniglutamicibacter</taxon>
    </lineage>
</organism>
<evidence type="ECO:0000256" key="4">
    <source>
        <dbReference type="ARBA" id="ARBA00022692"/>
    </source>
</evidence>
<dbReference type="SUPFAM" id="SSF49879">
    <property type="entry name" value="SMAD/FHA domain"/>
    <property type="match status" value="1"/>
</dbReference>
<dbReference type="InterPro" id="IPR051791">
    <property type="entry name" value="Pra-immunoreactive"/>
</dbReference>
<reference evidence="10 11" key="1">
    <citation type="submission" date="2020-04" db="EMBL/GenBank/DDBJ databases">
        <title>Paeniglutamicibacter sp. ANT13_2, a novel actinomycete isolated from sediment in Antarctica.</title>
        <authorList>
            <person name="Sakdapetsiri C."/>
            <person name="Pinyakong O."/>
        </authorList>
    </citation>
    <scope>NUCLEOTIDE SEQUENCE [LARGE SCALE GENOMIC DNA]</scope>
    <source>
        <strain evidence="10 11">ANT13_2</strain>
    </source>
</reference>
<evidence type="ECO:0000256" key="6">
    <source>
        <dbReference type="ARBA" id="ARBA00023136"/>
    </source>
</evidence>
<evidence type="ECO:0000256" key="7">
    <source>
        <dbReference type="SAM" id="Phobius"/>
    </source>
</evidence>
<protein>
    <submittedName>
        <fullName evidence="10">FHA domain-containing protein</fullName>
    </submittedName>
</protein>
<evidence type="ECO:0000259" key="9">
    <source>
        <dbReference type="Pfam" id="PF06271"/>
    </source>
</evidence>
<proteinExistence type="predicted"/>
<dbReference type="Gene3D" id="2.60.200.20">
    <property type="match status" value="1"/>
</dbReference>
<evidence type="ECO:0000259" key="8">
    <source>
        <dbReference type="Pfam" id="PF00498"/>
    </source>
</evidence>
<dbReference type="Pfam" id="PF06271">
    <property type="entry name" value="RDD"/>
    <property type="match status" value="1"/>
</dbReference>
<evidence type="ECO:0000256" key="1">
    <source>
        <dbReference type="ARBA" id="ARBA00004651"/>
    </source>
</evidence>
<dbReference type="InterPro" id="IPR008984">
    <property type="entry name" value="SMAD_FHA_dom_sf"/>
</dbReference>
<evidence type="ECO:0000256" key="2">
    <source>
        <dbReference type="ARBA" id="ARBA00022475"/>
    </source>
</evidence>
<accession>A0ABX1G6S2</accession>
<feature type="transmembrane region" description="Helical" evidence="7">
    <location>
        <begin position="111"/>
        <end position="134"/>
    </location>
</feature>
<comment type="subcellular location">
    <subcellularLocation>
        <location evidence="1">Cell membrane</location>
        <topology evidence="1">Multi-pass membrane protein</topology>
    </subcellularLocation>
</comment>
<gene>
    <name evidence="10" type="ORF">HED64_13410</name>
</gene>
<dbReference type="Pfam" id="PF00498">
    <property type="entry name" value="FHA"/>
    <property type="match status" value="1"/>
</dbReference>
<name>A0ABX1G6S2_9MICC</name>
<feature type="domain" description="FHA" evidence="8">
    <location>
        <begin position="255"/>
        <end position="334"/>
    </location>
</feature>
<dbReference type="InterPro" id="IPR000253">
    <property type="entry name" value="FHA_dom"/>
</dbReference>
<keyword evidence="2" id="KW-1003">Cell membrane</keyword>
<keyword evidence="3" id="KW-0597">Phosphoprotein</keyword>